<keyword evidence="4" id="KW-1185">Reference proteome</keyword>
<organism evidence="3 4">
    <name type="scientific">Coccomyxa subellipsoidea (strain C-169)</name>
    <name type="common">Green microalga</name>
    <dbReference type="NCBI Taxonomy" id="574566"/>
    <lineage>
        <taxon>Eukaryota</taxon>
        <taxon>Viridiplantae</taxon>
        <taxon>Chlorophyta</taxon>
        <taxon>core chlorophytes</taxon>
        <taxon>Trebouxiophyceae</taxon>
        <taxon>Trebouxiophyceae incertae sedis</taxon>
        <taxon>Coccomyxaceae</taxon>
        <taxon>Coccomyxa</taxon>
        <taxon>Coccomyxa subellipsoidea</taxon>
    </lineage>
</organism>
<reference evidence="3 4" key="1">
    <citation type="journal article" date="2012" name="Genome Biol.">
        <title>The genome of the polar eukaryotic microalga coccomyxa subellipsoidea reveals traits of cold adaptation.</title>
        <authorList>
            <person name="Blanc G."/>
            <person name="Agarkova I."/>
            <person name="Grimwood J."/>
            <person name="Kuo A."/>
            <person name="Brueggeman A."/>
            <person name="Dunigan D."/>
            <person name="Gurnon J."/>
            <person name="Ladunga I."/>
            <person name="Lindquist E."/>
            <person name="Lucas S."/>
            <person name="Pangilinan J."/>
            <person name="Proschold T."/>
            <person name="Salamov A."/>
            <person name="Schmutz J."/>
            <person name="Weeks D."/>
            <person name="Yamada T."/>
            <person name="Claverie J.M."/>
            <person name="Grigoriev I."/>
            <person name="Van Etten J."/>
            <person name="Lomsadze A."/>
            <person name="Borodovsky M."/>
        </authorList>
    </citation>
    <scope>NUCLEOTIDE SEQUENCE [LARGE SCALE GENOMIC DNA]</scope>
    <source>
        <strain evidence="3 4">C-169</strain>
    </source>
</reference>
<dbReference type="OrthoDB" id="6415022at2759"/>
<gene>
    <name evidence="3" type="ORF">COCSUDRAFT_83459</name>
</gene>
<dbReference type="Gene3D" id="3.40.50.1820">
    <property type="entry name" value="alpha/beta hydrolase"/>
    <property type="match status" value="1"/>
</dbReference>
<protein>
    <recommendedName>
        <fullName evidence="2">KANL3/Tex30 alpha/beta hydrolase-like domain-containing protein</fullName>
    </recommendedName>
</protein>
<name>I0ZB20_COCSC</name>
<dbReference type="InterPro" id="IPR029058">
    <property type="entry name" value="AB_hydrolase_fold"/>
</dbReference>
<dbReference type="RefSeq" id="XP_005652383.1">
    <property type="nucleotide sequence ID" value="XM_005652326.1"/>
</dbReference>
<dbReference type="GeneID" id="17045584"/>
<dbReference type="AlphaFoldDB" id="I0ZB20"/>
<dbReference type="SUPFAM" id="SSF53474">
    <property type="entry name" value="alpha/beta-Hydrolases"/>
    <property type="match status" value="1"/>
</dbReference>
<evidence type="ECO:0000313" key="4">
    <source>
        <dbReference type="Proteomes" id="UP000007264"/>
    </source>
</evidence>
<feature type="region of interest" description="Disordered" evidence="1">
    <location>
        <begin position="106"/>
        <end position="152"/>
    </location>
</feature>
<evidence type="ECO:0000313" key="3">
    <source>
        <dbReference type="EMBL" id="EIE27839.1"/>
    </source>
</evidence>
<feature type="compositionally biased region" description="Basic and acidic residues" evidence="1">
    <location>
        <begin position="121"/>
        <end position="139"/>
    </location>
</feature>
<dbReference type="Proteomes" id="UP000007264">
    <property type="component" value="Unassembled WGS sequence"/>
</dbReference>
<dbReference type="KEGG" id="csl:COCSUDRAFT_83459"/>
<feature type="domain" description="KANL3/Tex30 alpha/beta hydrolase-like" evidence="2">
    <location>
        <begin position="21"/>
        <end position="101"/>
    </location>
</feature>
<feature type="compositionally biased region" description="Basic residues" evidence="1">
    <location>
        <begin position="140"/>
        <end position="152"/>
    </location>
</feature>
<evidence type="ECO:0000256" key="1">
    <source>
        <dbReference type="SAM" id="MobiDB-lite"/>
    </source>
</evidence>
<dbReference type="InterPro" id="IPR026555">
    <property type="entry name" value="NSL3/Tex30"/>
</dbReference>
<evidence type="ECO:0000259" key="2">
    <source>
        <dbReference type="Pfam" id="PF20408"/>
    </source>
</evidence>
<dbReference type="PANTHER" id="PTHR13136:SF11">
    <property type="entry name" value="TESTIS-EXPRESSED PROTEIN 30"/>
    <property type="match status" value="1"/>
</dbReference>
<dbReference type="PANTHER" id="PTHR13136">
    <property type="entry name" value="TESTIS DEVELOPMENT PROTEIN PRTD"/>
    <property type="match status" value="1"/>
</dbReference>
<dbReference type="InterPro" id="IPR046879">
    <property type="entry name" value="KANL3/Tex30_Abhydrolase"/>
</dbReference>
<sequence length="152" mass="16263">MVAGPVKAKAFIAGGAHVLSGLQDQLREDPLTSLTAPILFVRGTNDNFCNTKEFESVKARMTSSDVQVHTVETGDHSLKARGGKQAAAAAVDAAIQAAVAFAQTLADADADQQAEGPSVQEAKKRKDVGEKTDETDTVTHTRKRQRKTRPRH</sequence>
<dbReference type="EMBL" id="AGSI01000001">
    <property type="protein sequence ID" value="EIE27839.1"/>
    <property type="molecule type" value="Genomic_DNA"/>
</dbReference>
<accession>I0ZB20</accession>
<dbReference type="Pfam" id="PF20408">
    <property type="entry name" value="Abhydrolase_11"/>
    <property type="match status" value="1"/>
</dbReference>
<proteinExistence type="predicted"/>
<comment type="caution">
    <text evidence="3">The sequence shown here is derived from an EMBL/GenBank/DDBJ whole genome shotgun (WGS) entry which is preliminary data.</text>
</comment>